<dbReference type="InterPro" id="IPR016197">
    <property type="entry name" value="Chromo-like_dom_sf"/>
</dbReference>
<evidence type="ECO:0000313" key="3">
    <source>
        <dbReference type="EMBL" id="RVW97543.1"/>
    </source>
</evidence>
<dbReference type="SUPFAM" id="SSF54160">
    <property type="entry name" value="Chromo domain-like"/>
    <property type="match status" value="1"/>
</dbReference>
<dbReference type="InterPro" id="IPR000953">
    <property type="entry name" value="Chromo/chromo_shadow_dom"/>
</dbReference>
<dbReference type="AlphaFoldDB" id="A0A438G852"/>
<gene>
    <name evidence="3" type="ORF">CK203_046502</name>
    <name evidence="2" type="ORF">CK203_064544</name>
</gene>
<organism evidence="2 4">
    <name type="scientific">Vitis vinifera</name>
    <name type="common">Grape</name>
    <dbReference type="NCBI Taxonomy" id="29760"/>
    <lineage>
        <taxon>Eukaryota</taxon>
        <taxon>Viridiplantae</taxon>
        <taxon>Streptophyta</taxon>
        <taxon>Embryophyta</taxon>
        <taxon>Tracheophyta</taxon>
        <taxon>Spermatophyta</taxon>
        <taxon>Magnoliopsida</taxon>
        <taxon>eudicotyledons</taxon>
        <taxon>Gunneridae</taxon>
        <taxon>Pentapetalae</taxon>
        <taxon>rosids</taxon>
        <taxon>Vitales</taxon>
        <taxon>Vitaceae</taxon>
        <taxon>Viteae</taxon>
        <taxon>Vitis</taxon>
    </lineage>
</organism>
<sequence>MKIAYDQGRVEREFIIGDWVYLQLQPYQLTSLALRWSHKLSPRFYRPYRVLERIGSVAYLLDIQPGSKIHPVFHVSILKKQLGSTDKTDSPLPLVSETSGHLQPQPIVVLNSHSNGHKHELLIQWQGLPTTNAAWEDEYQLRNKFPDFVCP</sequence>
<dbReference type="PANTHER" id="PTHR46148">
    <property type="entry name" value="CHROMO DOMAIN-CONTAINING PROTEIN"/>
    <property type="match status" value="1"/>
</dbReference>
<accession>A0A438G852</accession>
<dbReference type="PANTHER" id="PTHR46148:SF52">
    <property type="entry name" value="OS04G0603800 PROTEIN"/>
    <property type="match status" value="1"/>
</dbReference>
<dbReference type="InterPro" id="IPR056924">
    <property type="entry name" value="SH3_Tf2-1"/>
</dbReference>
<reference evidence="2 4" key="1">
    <citation type="journal article" date="2018" name="PLoS Genet.">
        <title>Population sequencing reveals clonal diversity and ancestral inbreeding in the grapevine cultivar Chardonnay.</title>
        <authorList>
            <person name="Roach M.J."/>
            <person name="Johnson D.L."/>
            <person name="Bohlmann J."/>
            <person name="van Vuuren H.J."/>
            <person name="Jones S.J."/>
            <person name="Pretorius I.S."/>
            <person name="Schmidt S.A."/>
            <person name="Borneman A.R."/>
        </authorList>
    </citation>
    <scope>NUCLEOTIDE SEQUENCE [LARGE SCALE GENOMIC DNA]</scope>
    <source>
        <strain evidence="4">cv. Chardonnay</strain>
        <strain evidence="2">I10V1</strain>
        <tissue evidence="2">Leaf</tissue>
    </source>
</reference>
<proteinExistence type="predicted"/>
<dbReference type="Pfam" id="PF24626">
    <property type="entry name" value="SH3_Tf2-1"/>
    <property type="match status" value="1"/>
</dbReference>
<comment type="caution">
    <text evidence="2">The sequence shown here is derived from an EMBL/GenBank/DDBJ whole genome shotgun (WGS) entry which is preliminary data.</text>
</comment>
<dbReference type="Proteomes" id="UP000288805">
    <property type="component" value="Unassembled WGS sequence"/>
</dbReference>
<protein>
    <recommendedName>
        <fullName evidence="1">Chromo domain-containing protein</fullName>
    </recommendedName>
</protein>
<dbReference type="EMBL" id="QGNW01000538">
    <property type="protein sequence ID" value="RVW68344.1"/>
    <property type="molecule type" value="Genomic_DNA"/>
</dbReference>
<dbReference type="PROSITE" id="PS50013">
    <property type="entry name" value="CHROMO_2"/>
    <property type="match status" value="1"/>
</dbReference>
<evidence type="ECO:0000313" key="2">
    <source>
        <dbReference type="EMBL" id="RVW68344.1"/>
    </source>
</evidence>
<evidence type="ECO:0000313" key="4">
    <source>
        <dbReference type="Proteomes" id="UP000288805"/>
    </source>
</evidence>
<evidence type="ECO:0000259" key="1">
    <source>
        <dbReference type="PROSITE" id="PS50013"/>
    </source>
</evidence>
<feature type="domain" description="Chromo" evidence="1">
    <location>
        <begin position="102"/>
        <end position="151"/>
    </location>
</feature>
<dbReference type="EMBL" id="QGNW01000099">
    <property type="protein sequence ID" value="RVW97543.1"/>
    <property type="molecule type" value="Genomic_DNA"/>
</dbReference>
<name>A0A438G852_VITVI</name>